<organism evidence="2 3">
    <name type="scientific">Macrostomum lignano</name>
    <dbReference type="NCBI Taxonomy" id="282301"/>
    <lineage>
        <taxon>Eukaryota</taxon>
        <taxon>Metazoa</taxon>
        <taxon>Spiralia</taxon>
        <taxon>Lophotrochozoa</taxon>
        <taxon>Platyhelminthes</taxon>
        <taxon>Rhabditophora</taxon>
        <taxon>Macrostomorpha</taxon>
        <taxon>Macrostomida</taxon>
        <taxon>Macrostomidae</taxon>
        <taxon>Macrostomum</taxon>
    </lineage>
</organism>
<protein>
    <submittedName>
        <fullName evidence="3">mRNA (guanine-N(7)-)-methyltransferase</fullName>
    </submittedName>
</protein>
<evidence type="ECO:0000313" key="2">
    <source>
        <dbReference type="Proteomes" id="UP000095280"/>
    </source>
</evidence>
<keyword evidence="2" id="KW-1185">Reference proteome</keyword>
<proteinExistence type="predicted"/>
<feature type="compositionally biased region" description="Low complexity" evidence="1">
    <location>
        <begin position="365"/>
        <end position="385"/>
    </location>
</feature>
<dbReference type="Proteomes" id="UP000095280">
    <property type="component" value="Unplaced"/>
</dbReference>
<evidence type="ECO:0000256" key="1">
    <source>
        <dbReference type="SAM" id="MobiDB-lite"/>
    </source>
</evidence>
<dbReference type="WBParaSite" id="maker-unitig_8377-snap-gene-0.2-mRNA-1">
    <property type="protein sequence ID" value="maker-unitig_8377-snap-gene-0.2-mRNA-1"/>
    <property type="gene ID" value="maker-unitig_8377-snap-gene-0.2"/>
</dbReference>
<reference evidence="3" key="1">
    <citation type="submission" date="2016-11" db="UniProtKB">
        <authorList>
            <consortium name="WormBaseParasite"/>
        </authorList>
    </citation>
    <scope>IDENTIFICATION</scope>
</reference>
<sequence>MLPPERAVKIGLGDTNDALRKLLLGGIQILESLPLVQYDEVHAEPGNAADNRDGRSQMTVFAIACWGSGAPAAGPGEASRVRYANHSHADWLSVTAAASDYLRRGLRRACADVDAELGARPPAPSGISLRAAIGRRLRSGCPNSWPLLDAACDLRVLGPERLTRRLGLRDIMAASSEASSETRADQLAPESDSGEEADVGAGDELVPAPAGLLNVRTANLLYTAAYSLCASVLPDWGASDPAQQAAVLIANFAMHACGTLPFYDLGIRIKRLPHRPDHFSDIACQRAVKIGLATPNDALRKLLRRHPNFESLPLVAVTTRCPDGCGATAIYVGDSASLRRRRRGARRGRQHRRAISLRAAIARRPGRAVRTAGRAGRGLRPAGSGAKSGSLEGWGLRDIMAASSEASADQLAPESDSGEEADVGAGDDRAGGSANVRLPTFVHRSLVSEARTRAYQAHLRSRGIPCWADFLSRRIDWGRGRDQLAPSEVDVACGPGTGLDRALHLHCLARQQQLLVALSRPPGVRAACRPALQRPATGVLRGWRRRQCLK</sequence>
<feature type="region of interest" description="Disordered" evidence="1">
    <location>
        <begin position="405"/>
        <end position="434"/>
    </location>
</feature>
<feature type="region of interest" description="Disordered" evidence="1">
    <location>
        <begin position="177"/>
        <end position="201"/>
    </location>
</feature>
<evidence type="ECO:0000313" key="3">
    <source>
        <dbReference type="WBParaSite" id="maker-unitig_8377-snap-gene-0.2-mRNA-1"/>
    </source>
</evidence>
<feature type="region of interest" description="Disordered" evidence="1">
    <location>
        <begin position="365"/>
        <end position="390"/>
    </location>
</feature>
<name>A0A1I8FT15_9PLAT</name>
<accession>A0A1I8FT15</accession>
<dbReference type="AlphaFoldDB" id="A0A1I8FT15"/>